<dbReference type="PANTHER" id="PTHR46438:SF11">
    <property type="entry name" value="LIPASE-RELATED"/>
    <property type="match status" value="1"/>
</dbReference>
<proteinExistence type="predicted"/>
<organism evidence="1 2">
    <name type="scientific">Roseateles depolymerans</name>
    <dbReference type="NCBI Taxonomy" id="76731"/>
    <lineage>
        <taxon>Bacteria</taxon>
        <taxon>Pseudomonadati</taxon>
        <taxon>Pseudomonadota</taxon>
        <taxon>Betaproteobacteria</taxon>
        <taxon>Burkholderiales</taxon>
        <taxon>Sphaerotilaceae</taxon>
        <taxon>Roseateles</taxon>
    </lineage>
</organism>
<dbReference type="STRING" id="76731.RD2015_1843"/>
<accession>A0A0U3LIS3</accession>
<dbReference type="InterPro" id="IPR000073">
    <property type="entry name" value="AB_hydrolase_1"/>
</dbReference>
<dbReference type="GO" id="GO:0016787">
    <property type="term" value="F:hydrolase activity"/>
    <property type="evidence" value="ECO:0007669"/>
    <property type="project" value="UniProtKB-KW"/>
</dbReference>
<protein>
    <submittedName>
        <fullName evidence="1">Putative hydrolase or acyltransferase of alpha/beta superfamily</fullName>
    </submittedName>
</protein>
<dbReference type="RefSeq" id="WP_058934632.1">
    <property type="nucleotide sequence ID" value="NZ_CP013729.1"/>
</dbReference>
<dbReference type="SUPFAM" id="SSF53474">
    <property type="entry name" value="alpha/beta-Hydrolases"/>
    <property type="match status" value="1"/>
</dbReference>
<dbReference type="KEGG" id="rdp:RD2015_1843"/>
<dbReference type="Gene3D" id="3.40.50.1820">
    <property type="entry name" value="alpha/beta hydrolase"/>
    <property type="match status" value="1"/>
</dbReference>
<dbReference type="PATRIC" id="fig|76731.3.peg.1889"/>
<dbReference type="PRINTS" id="PR00111">
    <property type="entry name" value="ABHYDROLASE"/>
</dbReference>
<keyword evidence="2" id="KW-1185">Reference proteome</keyword>
<dbReference type="PANTHER" id="PTHR46438">
    <property type="entry name" value="ALPHA/BETA-HYDROLASES SUPERFAMILY PROTEIN"/>
    <property type="match status" value="1"/>
</dbReference>
<dbReference type="Pfam" id="PF00561">
    <property type="entry name" value="Abhydrolase_1"/>
    <property type="match status" value="1"/>
</dbReference>
<keyword evidence="1" id="KW-0012">Acyltransferase</keyword>
<dbReference type="InterPro" id="IPR029058">
    <property type="entry name" value="AB_hydrolase_fold"/>
</dbReference>
<evidence type="ECO:0000313" key="2">
    <source>
        <dbReference type="Proteomes" id="UP000060699"/>
    </source>
</evidence>
<evidence type="ECO:0000313" key="1">
    <source>
        <dbReference type="EMBL" id="ALV06322.1"/>
    </source>
</evidence>
<dbReference type="Proteomes" id="UP000060699">
    <property type="component" value="Chromosome"/>
</dbReference>
<name>A0A0U3LIS3_9BURK</name>
<dbReference type="EMBL" id="CP013729">
    <property type="protein sequence ID" value="ALV06322.1"/>
    <property type="molecule type" value="Genomic_DNA"/>
</dbReference>
<reference evidence="1 2" key="1">
    <citation type="submission" date="2015-12" db="EMBL/GenBank/DDBJ databases">
        <title>Complete genome of Roseateles depolymerans KCTC 42856.</title>
        <authorList>
            <person name="Kim K.M."/>
        </authorList>
    </citation>
    <scope>NUCLEOTIDE SEQUENCE [LARGE SCALE GENOMIC DNA]</scope>
    <source>
        <strain evidence="1 2">KCTC 42856</strain>
    </source>
</reference>
<sequence>MTERPTVLARLMKLLGMLVLATALLAMAFHAPDRPLESLLSRWAEAPSDFIELPVGDGRTQLVHLRDEGPRDDAAPIVLLHGTAASLHTWAGWVSELKTERRVITLDLPGFGLTGPSVLGDYSDEAYDRFLQSFLTHLKLDRVVLGGNSLGGGIAWGYAARHPQQVAALVLVDAGNLAVASTSVPAGFQVPQSAVLRALARNFLPRPLVERSVKNVYGDPSKVTAALVDRYFELTLREGNREALARRLAQRTPGRFADLLPRIQAPTLILWGGQDRLIPPEAARIFQQQIPNSRLEIFPTLGHVPQEEDPLSTVRPVYTFLHSL</sequence>
<gene>
    <name evidence="1" type="ORF">RD2015_1843</name>
</gene>
<keyword evidence="1" id="KW-0808">Transferase</keyword>
<dbReference type="OrthoDB" id="9773293at2"/>
<keyword evidence="1" id="KW-0378">Hydrolase</keyword>
<dbReference type="GO" id="GO:0016746">
    <property type="term" value="F:acyltransferase activity"/>
    <property type="evidence" value="ECO:0007669"/>
    <property type="project" value="UniProtKB-KW"/>
</dbReference>
<dbReference type="AlphaFoldDB" id="A0A0U3LIS3"/>